<accession>A0ABU4N0L5</accession>
<dbReference type="RefSeq" id="WP_193380252.1">
    <property type="nucleotide sequence ID" value="NZ_JABXWF010000005.1"/>
</dbReference>
<feature type="transmembrane region" description="Helical" evidence="11">
    <location>
        <begin position="282"/>
        <end position="311"/>
    </location>
</feature>
<evidence type="ECO:0000256" key="3">
    <source>
        <dbReference type="ARBA" id="ARBA00022448"/>
    </source>
</evidence>
<evidence type="ECO:0000313" key="13">
    <source>
        <dbReference type="Proteomes" id="UP001282474"/>
    </source>
</evidence>
<keyword evidence="4" id="KW-1003">Cell membrane</keyword>
<feature type="transmembrane region" description="Helical" evidence="11">
    <location>
        <begin position="161"/>
        <end position="178"/>
    </location>
</feature>
<feature type="transmembrane region" description="Helical" evidence="11">
    <location>
        <begin position="190"/>
        <end position="208"/>
    </location>
</feature>
<evidence type="ECO:0000256" key="2">
    <source>
        <dbReference type="ARBA" id="ARBA00006434"/>
    </source>
</evidence>
<dbReference type="InterPro" id="IPR001734">
    <property type="entry name" value="Na/solute_symporter"/>
</dbReference>
<feature type="transmembrane region" description="Helical" evidence="11">
    <location>
        <begin position="81"/>
        <end position="99"/>
    </location>
</feature>
<feature type="transmembrane region" description="Helical" evidence="11">
    <location>
        <begin position="251"/>
        <end position="270"/>
    </location>
</feature>
<evidence type="ECO:0000256" key="1">
    <source>
        <dbReference type="ARBA" id="ARBA00004651"/>
    </source>
</evidence>
<evidence type="ECO:0000256" key="6">
    <source>
        <dbReference type="ARBA" id="ARBA00022847"/>
    </source>
</evidence>
<comment type="caution">
    <text evidence="12">The sequence shown here is derived from an EMBL/GenBank/DDBJ whole genome shotgun (WGS) entry which is preliminary data.</text>
</comment>
<evidence type="ECO:0000256" key="4">
    <source>
        <dbReference type="ARBA" id="ARBA00022475"/>
    </source>
</evidence>
<dbReference type="Gene3D" id="1.20.1730.10">
    <property type="entry name" value="Sodium/glucose cotransporter"/>
    <property type="match status" value="1"/>
</dbReference>
<evidence type="ECO:0000256" key="10">
    <source>
        <dbReference type="SAM" id="MobiDB-lite"/>
    </source>
</evidence>
<gene>
    <name evidence="12" type="ORF">PV383_39045</name>
</gene>
<dbReference type="PROSITE" id="PS50283">
    <property type="entry name" value="NA_SOLUT_SYMP_3"/>
    <property type="match status" value="1"/>
</dbReference>
<dbReference type="PANTHER" id="PTHR48086:SF6">
    <property type="entry name" value="CATION_ACETATE SYMPORTER ACTP"/>
    <property type="match status" value="1"/>
</dbReference>
<organism evidence="12 13">
    <name type="scientific">Streptomyces caniscabiei</name>
    <dbReference type="NCBI Taxonomy" id="2746961"/>
    <lineage>
        <taxon>Bacteria</taxon>
        <taxon>Bacillati</taxon>
        <taxon>Actinomycetota</taxon>
        <taxon>Actinomycetes</taxon>
        <taxon>Kitasatosporales</taxon>
        <taxon>Streptomycetaceae</taxon>
        <taxon>Streptomyces</taxon>
    </lineage>
</organism>
<protein>
    <submittedName>
        <fullName evidence="12">Cation acetate symporter</fullName>
    </submittedName>
</protein>
<dbReference type="Pfam" id="PF00474">
    <property type="entry name" value="SSF"/>
    <property type="match status" value="1"/>
</dbReference>
<feature type="transmembrane region" description="Helical" evidence="11">
    <location>
        <begin position="406"/>
        <end position="429"/>
    </location>
</feature>
<feature type="transmembrane region" description="Helical" evidence="11">
    <location>
        <begin position="331"/>
        <end position="360"/>
    </location>
</feature>
<name>A0ABU4N0L5_9ACTN</name>
<evidence type="ECO:0000256" key="5">
    <source>
        <dbReference type="ARBA" id="ARBA00022692"/>
    </source>
</evidence>
<evidence type="ECO:0000256" key="11">
    <source>
        <dbReference type="SAM" id="Phobius"/>
    </source>
</evidence>
<feature type="transmembrane region" description="Helical" evidence="11">
    <location>
        <begin position="120"/>
        <end position="141"/>
    </location>
</feature>
<dbReference type="InterPro" id="IPR038377">
    <property type="entry name" value="Na/Glc_symporter_sf"/>
</dbReference>
<dbReference type="InterPro" id="IPR050277">
    <property type="entry name" value="Sodium:Solute_Symporter"/>
</dbReference>
<feature type="transmembrane region" description="Helical" evidence="11">
    <location>
        <begin position="50"/>
        <end position="75"/>
    </location>
</feature>
<keyword evidence="6" id="KW-0769">Symport</keyword>
<evidence type="ECO:0000256" key="7">
    <source>
        <dbReference type="ARBA" id="ARBA00022989"/>
    </source>
</evidence>
<comment type="similarity">
    <text evidence="2 9">Belongs to the sodium:solute symporter (SSF) (TC 2.A.21) family.</text>
</comment>
<dbReference type="PANTHER" id="PTHR48086">
    <property type="entry name" value="SODIUM/PROLINE SYMPORTER-RELATED"/>
    <property type="match status" value="1"/>
</dbReference>
<evidence type="ECO:0000256" key="9">
    <source>
        <dbReference type="RuleBase" id="RU362091"/>
    </source>
</evidence>
<keyword evidence="13" id="KW-1185">Reference proteome</keyword>
<dbReference type="CDD" id="cd11480">
    <property type="entry name" value="SLC5sbd_u4"/>
    <property type="match status" value="1"/>
</dbReference>
<evidence type="ECO:0000256" key="8">
    <source>
        <dbReference type="ARBA" id="ARBA00023136"/>
    </source>
</evidence>
<feature type="transmembrane region" description="Helical" evidence="11">
    <location>
        <begin position="381"/>
        <end position="400"/>
    </location>
</feature>
<proteinExistence type="inferred from homology"/>
<feature type="transmembrane region" description="Helical" evidence="11">
    <location>
        <begin position="481"/>
        <end position="501"/>
    </location>
</feature>
<dbReference type="Proteomes" id="UP001282474">
    <property type="component" value="Unassembled WGS sequence"/>
</dbReference>
<feature type="region of interest" description="Disordered" evidence="10">
    <location>
        <begin position="506"/>
        <end position="531"/>
    </location>
</feature>
<keyword evidence="7 11" id="KW-1133">Transmembrane helix</keyword>
<feature type="transmembrane region" description="Helical" evidence="11">
    <location>
        <begin position="12"/>
        <end position="29"/>
    </location>
</feature>
<evidence type="ECO:0000313" key="12">
    <source>
        <dbReference type="EMBL" id="MDX3043125.1"/>
    </source>
</evidence>
<feature type="transmembrane region" description="Helical" evidence="11">
    <location>
        <begin position="441"/>
        <end position="461"/>
    </location>
</feature>
<sequence length="531" mass="53910">MTGTGVTVDLPVFFVFLVCALFLVMWAGPQRGTVTEFYVSDGLLKPGHNGVALFGDVMSAAALLGSPGLIALTGYDGTLSVLGPAVSWIVILLLVAERYHSTTEFTVGDRLARRLRSRPVHLAAGVATLVVCLLYLIAQLVGASALTVGILGSAGRGMEGAVSAGLGAMMVLYVVLGGMRAATLVQTVKAVLLVGGGVGLAVLILARFDFDPGALLSSAAQGSGHGDDFLSPGLRFGGGGSTRLDSLSEQLALLIGAGGLPHLLMRISTVPTPSGARRSVQYAALLTVVFYLAALVLGFGAAALVGTQTIAADNPSGNTAVLLLAADIGGSLLLTVVACLAFATVLAVVAGVTLAAATSLAHDIYGAFLTRGTATGERELFVARAAAVVVGTVATVLAVFARSLNVSFLIGLAFAVAASAIVPALLYGMYWRKFTTRGATWSIYGGLLTSVTLVVLSPQVSGSATALLPHLDFAVFPLRNPGLVAIPAGFLLGWLGSVLPGPAGRPDAVVRPPTDAEERGAAAGSEVRPRA</sequence>
<reference evidence="12 13" key="1">
    <citation type="journal article" date="2023" name="Microb. Genom.">
        <title>Mesoterricola silvestris gen. nov., sp. nov., Mesoterricola sediminis sp. nov., Geothrix oryzae sp. nov., Geothrix edaphica sp. nov., Geothrix rubra sp. nov., and Geothrix limicola sp. nov., six novel members of Acidobacteriota isolated from soils.</title>
        <authorList>
            <person name="Weisberg A.J."/>
            <person name="Pearce E."/>
            <person name="Kramer C.G."/>
            <person name="Chang J.H."/>
            <person name="Clarke C.R."/>
        </authorList>
    </citation>
    <scope>NUCLEOTIDE SEQUENCE [LARGE SCALE GENOMIC DNA]</scope>
    <source>
        <strain evidence="12 13">NE20-4-1</strain>
    </source>
</reference>
<keyword evidence="3" id="KW-0813">Transport</keyword>
<keyword evidence="8 11" id="KW-0472">Membrane</keyword>
<keyword evidence="5 11" id="KW-0812">Transmembrane</keyword>
<comment type="subcellular location">
    <subcellularLocation>
        <location evidence="1">Cell membrane</location>
        <topology evidence="1">Multi-pass membrane protein</topology>
    </subcellularLocation>
</comment>
<dbReference type="EMBL" id="JARAWJ010000046">
    <property type="protein sequence ID" value="MDX3043125.1"/>
    <property type="molecule type" value="Genomic_DNA"/>
</dbReference>